<reference evidence="2 3" key="1">
    <citation type="journal article" date="2012" name="PLoS ONE">
        <title>Gene Repertoire Evolution of Streptococcus pyogenes Inferred from Phylogenomic Analysis with Streptococcus canis and Streptococcus dysgalactiae.</title>
        <authorList>
            <person name="Lefebure T."/>
            <person name="Richards V.P."/>
            <person name="Lang P."/>
            <person name="Pavinski-Bitar P."/>
            <person name="Stanhope M.J."/>
        </authorList>
    </citation>
    <scope>NUCLEOTIDE SEQUENCE [LARGE SCALE GENOMIC DNA]</scope>
    <source>
        <strain evidence="2 3">FSL Z3-227</strain>
    </source>
</reference>
<feature type="region of interest" description="Disordered" evidence="1">
    <location>
        <begin position="1"/>
        <end position="33"/>
    </location>
</feature>
<accession>A0AAV3FR90</accession>
<protein>
    <submittedName>
        <fullName evidence="2">Uncharacterized protein</fullName>
    </submittedName>
</protein>
<dbReference type="AlphaFoldDB" id="A0AAV3FR90"/>
<dbReference type="Proteomes" id="UP000004423">
    <property type="component" value="Unassembled WGS sequence"/>
</dbReference>
<dbReference type="EMBL" id="AIDX01000001">
    <property type="protein sequence ID" value="EIQ80912.1"/>
    <property type="molecule type" value="Genomic_DNA"/>
</dbReference>
<proteinExistence type="predicted"/>
<comment type="caution">
    <text evidence="2">The sequence shown here is derived from an EMBL/GenBank/DDBJ whole genome shotgun (WGS) entry which is preliminary data.</text>
</comment>
<evidence type="ECO:0000313" key="3">
    <source>
        <dbReference type="Proteomes" id="UP000004423"/>
    </source>
</evidence>
<name>A0AAV3FR90_STRCB</name>
<sequence>MLAFHLPTTVDKEPKNSIKHKRKDKAKNLVFST</sequence>
<gene>
    <name evidence="2" type="ORF">SCAZ3_00695</name>
</gene>
<evidence type="ECO:0000313" key="2">
    <source>
        <dbReference type="EMBL" id="EIQ80912.1"/>
    </source>
</evidence>
<evidence type="ECO:0000256" key="1">
    <source>
        <dbReference type="SAM" id="MobiDB-lite"/>
    </source>
</evidence>
<organism evidence="2 3">
    <name type="scientific">Streptococcus canis FSL Z3-227</name>
    <dbReference type="NCBI Taxonomy" id="482234"/>
    <lineage>
        <taxon>Bacteria</taxon>
        <taxon>Bacillati</taxon>
        <taxon>Bacillota</taxon>
        <taxon>Bacilli</taxon>
        <taxon>Lactobacillales</taxon>
        <taxon>Streptococcaceae</taxon>
        <taxon>Streptococcus</taxon>
    </lineage>
</organism>